<sequence length="253" mass="29801">MRKLLLPFLFALLVLPVLAQASVLTFTAERGELFQVKLDGRTINHAASNFVRVANLKPGRHFVEFKIRSRQGVYTIGQKVEVRRGTEANYIVRTAGRSGKAFLRLMSEAPLAPPVIIPTPRYPDYPRDNYNDDMYENERYNNDRYDRDQPRYNDNCRNLLTPREIDRVLQAMDARDFESTKLSIAREAVRNGSIMAEDLKRLIKEFDYESTQVEFAKFAYDYLCDREHFYYIYDVFRYDSSVQELERYSANRR</sequence>
<dbReference type="Proteomes" id="UP000251692">
    <property type="component" value="Unassembled WGS sequence"/>
</dbReference>
<gene>
    <name evidence="3" type="ORF">DP923_03855</name>
</gene>
<keyword evidence="1" id="KW-0732">Signal</keyword>
<dbReference type="RefSeq" id="WP_112304469.1">
    <property type="nucleotide sequence ID" value="NZ_QMDV01000001.1"/>
</dbReference>
<feature type="signal peptide" evidence="1">
    <location>
        <begin position="1"/>
        <end position="19"/>
    </location>
</feature>
<organism evidence="3 4">
    <name type="scientific">Pontibacter arcticus</name>
    <dbReference type="NCBI Taxonomy" id="2080288"/>
    <lineage>
        <taxon>Bacteria</taxon>
        <taxon>Pseudomonadati</taxon>
        <taxon>Bacteroidota</taxon>
        <taxon>Cytophagia</taxon>
        <taxon>Cytophagales</taxon>
        <taxon>Hymenobacteraceae</taxon>
        <taxon>Pontibacter</taxon>
    </lineage>
</organism>
<feature type="domain" description="DUF4476" evidence="2">
    <location>
        <begin position="160"/>
        <end position="248"/>
    </location>
</feature>
<proteinExistence type="predicted"/>
<dbReference type="EMBL" id="QMDV01000001">
    <property type="protein sequence ID" value="RAU84188.1"/>
    <property type="molecule type" value="Genomic_DNA"/>
</dbReference>
<dbReference type="Pfam" id="PF14771">
    <property type="entry name" value="DUF4476"/>
    <property type="match status" value="1"/>
</dbReference>
<comment type="caution">
    <text evidence="3">The sequence shown here is derived from an EMBL/GenBank/DDBJ whole genome shotgun (WGS) entry which is preliminary data.</text>
</comment>
<dbReference type="InterPro" id="IPR028011">
    <property type="entry name" value="DUF4476"/>
</dbReference>
<reference evidence="3 4" key="2">
    <citation type="submission" date="2018-07" db="EMBL/GenBank/DDBJ databases">
        <title>Pontibacter sp. 2b14 genomic sequence and assembly.</title>
        <authorList>
            <person name="Du Z.-J."/>
        </authorList>
    </citation>
    <scope>NUCLEOTIDE SEQUENCE [LARGE SCALE GENOMIC DNA]</scope>
    <source>
        <strain evidence="3 4">2b14</strain>
    </source>
</reference>
<protein>
    <recommendedName>
        <fullName evidence="2">DUF4476 domain-containing protein</fullName>
    </recommendedName>
</protein>
<keyword evidence="4" id="KW-1185">Reference proteome</keyword>
<accession>A0A364RIW7</accession>
<reference evidence="3 4" key="1">
    <citation type="submission" date="2018-06" db="EMBL/GenBank/DDBJ databases">
        <authorList>
            <person name="Liu Z.-W."/>
        </authorList>
    </citation>
    <scope>NUCLEOTIDE SEQUENCE [LARGE SCALE GENOMIC DNA]</scope>
    <source>
        <strain evidence="3 4">2b14</strain>
    </source>
</reference>
<feature type="chain" id="PRO_5016744137" description="DUF4476 domain-containing protein" evidence="1">
    <location>
        <begin position="20"/>
        <end position="253"/>
    </location>
</feature>
<evidence type="ECO:0000313" key="4">
    <source>
        <dbReference type="Proteomes" id="UP000251692"/>
    </source>
</evidence>
<evidence type="ECO:0000259" key="2">
    <source>
        <dbReference type="Pfam" id="PF14771"/>
    </source>
</evidence>
<evidence type="ECO:0000313" key="3">
    <source>
        <dbReference type="EMBL" id="RAU84188.1"/>
    </source>
</evidence>
<dbReference type="AlphaFoldDB" id="A0A364RIW7"/>
<dbReference type="OrthoDB" id="877750at2"/>
<evidence type="ECO:0000256" key="1">
    <source>
        <dbReference type="SAM" id="SignalP"/>
    </source>
</evidence>
<name>A0A364RIW7_9BACT</name>